<feature type="region of interest" description="Disordered" evidence="1">
    <location>
        <begin position="253"/>
        <end position="284"/>
    </location>
</feature>
<name>A0A4Q1BAX7_TREME</name>
<organism evidence="2 3">
    <name type="scientific">Tremella mesenterica</name>
    <name type="common">Jelly fungus</name>
    <dbReference type="NCBI Taxonomy" id="5217"/>
    <lineage>
        <taxon>Eukaryota</taxon>
        <taxon>Fungi</taxon>
        <taxon>Dikarya</taxon>
        <taxon>Basidiomycota</taxon>
        <taxon>Agaricomycotina</taxon>
        <taxon>Tremellomycetes</taxon>
        <taxon>Tremellales</taxon>
        <taxon>Tremellaceae</taxon>
        <taxon>Tremella</taxon>
    </lineage>
</organism>
<feature type="compositionally biased region" description="Basic and acidic residues" evidence="1">
    <location>
        <begin position="119"/>
        <end position="131"/>
    </location>
</feature>
<protein>
    <submittedName>
        <fullName evidence="2">Uncharacterized protein</fullName>
    </submittedName>
</protein>
<proteinExistence type="predicted"/>
<evidence type="ECO:0000313" key="2">
    <source>
        <dbReference type="EMBL" id="RXK34834.1"/>
    </source>
</evidence>
<gene>
    <name evidence="2" type="ORF">M231_07917</name>
</gene>
<comment type="caution">
    <text evidence="2">The sequence shown here is derived from an EMBL/GenBank/DDBJ whole genome shotgun (WGS) entry which is preliminary data.</text>
</comment>
<dbReference type="Proteomes" id="UP000289152">
    <property type="component" value="Unassembled WGS sequence"/>
</dbReference>
<accession>A0A4Q1BAX7</accession>
<dbReference type="EMBL" id="SDIL01000185">
    <property type="protein sequence ID" value="RXK34834.1"/>
    <property type="molecule type" value="Genomic_DNA"/>
</dbReference>
<feature type="region of interest" description="Disordered" evidence="1">
    <location>
        <begin position="190"/>
        <end position="209"/>
    </location>
</feature>
<dbReference type="VEuPathDB" id="FungiDB:TREMEDRAFT_61772"/>
<feature type="compositionally biased region" description="Basic and acidic residues" evidence="1">
    <location>
        <begin position="99"/>
        <end position="111"/>
    </location>
</feature>
<evidence type="ECO:0000313" key="3">
    <source>
        <dbReference type="Proteomes" id="UP000289152"/>
    </source>
</evidence>
<dbReference type="InParanoid" id="A0A4Q1BAX7"/>
<feature type="compositionally biased region" description="Polar residues" evidence="1">
    <location>
        <begin position="39"/>
        <end position="48"/>
    </location>
</feature>
<keyword evidence="3" id="KW-1185">Reference proteome</keyword>
<feature type="region of interest" description="Disordered" evidence="1">
    <location>
        <begin position="39"/>
        <end position="131"/>
    </location>
</feature>
<dbReference type="AlphaFoldDB" id="A0A4Q1BAX7"/>
<feature type="compositionally biased region" description="Basic residues" evidence="1">
    <location>
        <begin position="258"/>
        <end position="268"/>
    </location>
</feature>
<feature type="compositionally biased region" description="Basic and acidic residues" evidence="1">
    <location>
        <begin position="269"/>
        <end position="278"/>
    </location>
</feature>
<evidence type="ECO:0000256" key="1">
    <source>
        <dbReference type="SAM" id="MobiDB-lite"/>
    </source>
</evidence>
<reference evidence="2 3" key="1">
    <citation type="submission" date="2016-06" db="EMBL/GenBank/DDBJ databases">
        <title>Evolution of pathogenesis and genome organization in the Tremellales.</title>
        <authorList>
            <person name="Cuomo C."/>
            <person name="Litvintseva A."/>
            <person name="Heitman J."/>
            <person name="Chen Y."/>
            <person name="Sun S."/>
            <person name="Springer D."/>
            <person name="Dromer F."/>
            <person name="Young S."/>
            <person name="Zeng Q."/>
            <person name="Chapman S."/>
            <person name="Gujja S."/>
            <person name="Saif S."/>
            <person name="Birren B."/>
        </authorList>
    </citation>
    <scope>NUCLEOTIDE SEQUENCE [LARGE SCALE GENOMIC DNA]</scope>
    <source>
        <strain evidence="2 3">ATCC 28783</strain>
    </source>
</reference>
<sequence>MTTTTTTRTDKRMDLPTPESLALSASLFTSSIDNWIPSSFGTSSTLPMSSLPELRLGSGGDDDRHGLGHPSINQPKPRISAGLGALNKKFGKRPVPHISKTEDEIMGKDEIMSEDEEESRTKMVERRPRSKVVEVLKKRKKKLKNSISITHPSVSKSTVPPSINQILSTSLPDLSISPLPSMPILPKPDEKYTPQSHVSAIPEVTPDSSHLEPDAVQLHEHSRIDHMIVNDGDVDKEGGAQGVLTDVALTASGGKTRTQLRRQKRKAAKLAERARLEAASRLGK</sequence>